<keyword evidence="1 13" id="KW-0540">Nuclease</keyword>
<evidence type="ECO:0000313" key="18">
    <source>
        <dbReference type="Proteomes" id="UP000030361"/>
    </source>
</evidence>
<evidence type="ECO:0000259" key="16">
    <source>
        <dbReference type="PROSITE" id="PS51217"/>
    </source>
</evidence>
<dbReference type="InterPro" id="IPR000212">
    <property type="entry name" value="DNA_helicase_UvrD/REP"/>
</dbReference>
<dbReference type="Gene3D" id="3.40.50.300">
    <property type="entry name" value="P-loop containing nucleotide triphosphate hydrolases"/>
    <property type="match status" value="4"/>
</dbReference>
<dbReference type="InterPro" id="IPR011335">
    <property type="entry name" value="Restrct_endonuc-II-like"/>
</dbReference>
<evidence type="ECO:0000256" key="9">
    <source>
        <dbReference type="ARBA" id="ARBA00023204"/>
    </source>
</evidence>
<dbReference type="AlphaFoldDB" id="A0A1S6QI13"/>
<evidence type="ECO:0000313" key="17">
    <source>
        <dbReference type="EMBL" id="AQW21253.1"/>
    </source>
</evidence>
<evidence type="ECO:0000256" key="8">
    <source>
        <dbReference type="ARBA" id="ARBA00023125"/>
    </source>
</evidence>
<dbReference type="Proteomes" id="UP000030361">
    <property type="component" value="Chromosome"/>
</dbReference>
<dbReference type="GO" id="GO:0000724">
    <property type="term" value="P:double-strand break repair via homologous recombination"/>
    <property type="evidence" value="ECO:0007669"/>
    <property type="project" value="UniProtKB-UniRule"/>
</dbReference>
<evidence type="ECO:0000256" key="13">
    <source>
        <dbReference type="HAMAP-Rule" id="MF_01451"/>
    </source>
</evidence>
<dbReference type="GO" id="GO:0008408">
    <property type="term" value="F:3'-5' exonuclease activity"/>
    <property type="evidence" value="ECO:0007669"/>
    <property type="project" value="UniProtKB-UniRule"/>
</dbReference>
<sequence>MDYTPNQEKAINDEPNGNVLVSASAGSGKTRVLVDRIINLVENRGVDVDRLLVVTFTHAAAKEMKERLTSSLQSLYSKETNQDKKRRLLQQLQKVNVADITTMDAYCQKLITRYYYLLGIDPNFRILSDETELALLRDSVWYNLREELYTDDEDGSFANLTENFSNDRSDDGLTDVVYKMNDFANVNDDPEQWLRSAADFYDVDAEAGLASSEFYQQYILPEIINTLKNAKMSADLAITYSQTADIDKDEAFFVELVSHLDSLIALVKEASFDDFRKALSELKIASIPRIQTKADAEQKRYHRLSGGIRKDIHDRVSSLNEDYFINDEKTNIETMQSSKERVQKLIEVVFEFRSAYAEEKRKRHLMEFNDIEQAAYEMLTLKSEQAKEVQKKIRDQYYEIMVDEYQDNNRLQDAILNQIATTDPQNRFMVGDVKQSIYKFRLADPTMFVEKQQGYADENDNELINLAENFRSTENIDNFTNLIFEQIMDPEFGDIDYANQGKLKFGAKYYPDDLDSKIELLLYNVQDKKDFDGDDNSFQADGKESGQSEVIAQKIHKMITDQTEIYDKGTEQMRPVTYGDFAVISPTHNSELVLADAFGRYGIPAEINGAKNYFKTTEIQVMMSLLTIVDNPYQDIPLVSVLRSPIVGLNENELAFLRINQKTGDYYSALKTFYNNYDYETPSEYAKKIYPKIDKLLKQLKQFKDTAQQDGIVALIWKIYTETGFLDYVGGMPSGYQRQANLHALYARAEDYERNGFKGLFQFVLFVKRMQNRDEDLASTNPSTTENAVHVMTIHGSKGLQFPIVFINDVSKKFNKQDLRGPYVLNDKLGIGITYLKNDTRELFEPLQKRALYDITDNASLGEEMRKLYVALTRAEQQLYLVGNVSKVNDGADVVQKWLAKTTDDSMVLPVASRNVVDTFLGWIGPAISRHPIVSEEFGIEKDRKFLADDKSKFDIKFITDEDISKYGKTVNVKPIEDVSWITDTLKQVDQLPEMGVDDLKRVLDFEYPYEAAVKTTAYQSVSEIKRVFEDPDNLEMMNNPTLNVDTVGANRMVQKEMPTPKFLVNEEKPAPTDVGTATHLLLQQIDIHTKPTVGDFSNLLDRLIAQGSIASQVAALIDLNKVTNFFESDMGELVLENADEVKREAPFSLLVNAGDVFPGFEQDDEQRLLIHGIIDGYVVVDGKVYLFDYKTDKITPKTSVTDIEDRYRGQINLYAMALGEILHLPVDHKYLYLLDSNQLVSVE</sequence>
<keyword evidence="3 13" id="KW-0227">DNA damage</keyword>
<protein>
    <recommendedName>
        <fullName evidence="13">ATP-dependent helicase/nuclease subunit A</fullName>
        <ecNumber evidence="13">3.1.-.-</ecNumber>
        <ecNumber evidence="13">5.6.2.4</ecNumber>
    </recommendedName>
    <alternativeName>
        <fullName evidence="13">ATP-dependent helicase/nuclease AddA</fullName>
    </alternativeName>
    <alternativeName>
        <fullName evidence="13">DNA 3'-5' helicase AddA</fullName>
    </alternativeName>
</protein>
<evidence type="ECO:0000256" key="6">
    <source>
        <dbReference type="ARBA" id="ARBA00022839"/>
    </source>
</evidence>
<reference evidence="17 18" key="1">
    <citation type="journal article" date="2015" name="Genome Announc.">
        <title>Genome Sequence of Lactobacillus curieae CCTCC M 2011381T, a Novel Producer of Gamma-aminobutyric Acid.</title>
        <authorList>
            <person name="Wang Y."/>
            <person name="Wang Y."/>
            <person name="Lang C."/>
            <person name="Wei D."/>
            <person name="Xu P."/>
            <person name="Xie J."/>
        </authorList>
    </citation>
    <scope>NUCLEOTIDE SEQUENCE [LARGE SCALE GENOMIC DNA]</scope>
    <source>
        <strain evidence="17 18">CCTCC M 2011381</strain>
    </source>
</reference>
<dbReference type="GO" id="GO:0033202">
    <property type="term" value="C:DNA helicase complex"/>
    <property type="evidence" value="ECO:0007669"/>
    <property type="project" value="TreeGrafter"/>
</dbReference>
<proteinExistence type="inferred from homology"/>
<dbReference type="Pfam" id="PF00580">
    <property type="entry name" value="UvrD-helicase"/>
    <property type="match status" value="1"/>
</dbReference>
<evidence type="ECO:0000259" key="15">
    <source>
        <dbReference type="PROSITE" id="PS51198"/>
    </source>
</evidence>
<dbReference type="SUPFAM" id="SSF52980">
    <property type="entry name" value="Restriction endonuclease-like"/>
    <property type="match status" value="1"/>
</dbReference>
<dbReference type="EC" id="3.1.-.-" evidence="13"/>
<dbReference type="PANTHER" id="PTHR11070:SF48">
    <property type="entry name" value="ATP-DEPENDENT HELICASE_NUCLEASE SUBUNIT A"/>
    <property type="match status" value="1"/>
</dbReference>
<dbReference type="NCBIfam" id="TIGR02785">
    <property type="entry name" value="addA_Gpos"/>
    <property type="match status" value="1"/>
</dbReference>
<dbReference type="Pfam" id="PF13361">
    <property type="entry name" value="UvrD_C"/>
    <property type="match status" value="1"/>
</dbReference>
<dbReference type="GO" id="GO:0003690">
    <property type="term" value="F:double-stranded DNA binding"/>
    <property type="evidence" value="ECO:0007669"/>
    <property type="project" value="UniProtKB-UniRule"/>
</dbReference>
<dbReference type="GO" id="GO:0043138">
    <property type="term" value="F:3'-5' DNA helicase activity"/>
    <property type="evidence" value="ECO:0007669"/>
    <property type="project" value="UniProtKB-UniRule"/>
</dbReference>
<keyword evidence="4 13" id="KW-0378">Hydrolase</keyword>
<evidence type="ECO:0000256" key="7">
    <source>
        <dbReference type="ARBA" id="ARBA00022840"/>
    </source>
</evidence>
<dbReference type="Pfam" id="PF12705">
    <property type="entry name" value="PDDEXK_1"/>
    <property type="match status" value="1"/>
</dbReference>
<dbReference type="PROSITE" id="PS51198">
    <property type="entry name" value="UVRD_HELICASE_ATP_BIND"/>
    <property type="match status" value="1"/>
</dbReference>
<evidence type="ECO:0000256" key="1">
    <source>
        <dbReference type="ARBA" id="ARBA00022722"/>
    </source>
</evidence>
<comment type="cofactor">
    <cofactor evidence="13">
        <name>Mg(2+)</name>
        <dbReference type="ChEBI" id="CHEBI:18420"/>
    </cofactor>
</comment>
<evidence type="ECO:0000256" key="3">
    <source>
        <dbReference type="ARBA" id="ARBA00022763"/>
    </source>
</evidence>
<dbReference type="SUPFAM" id="SSF52540">
    <property type="entry name" value="P-loop containing nucleoside triphosphate hydrolases"/>
    <property type="match status" value="1"/>
</dbReference>
<feature type="domain" description="UvrD-like helicase ATP-binding" evidence="15">
    <location>
        <begin position="2"/>
        <end position="473"/>
    </location>
</feature>
<dbReference type="EC" id="5.6.2.4" evidence="13"/>
<dbReference type="InterPro" id="IPR027417">
    <property type="entry name" value="P-loop_NTPase"/>
</dbReference>
<evidence type="ECO:0000256" key="5">
    <source>
        <dbReference type="ARBA" id="ARBA00022806"/>
    </source>
</evidence>
<dbReference type="RefSeq" id="WP_035166670.1">
    <property type="nucleotide sequence ID" value="NZ_CP018906.1"/>
</dbReference>
<evidence type="ECO:0000256" key="12">
    <source>
        <dbReference type="ARBA" id="ARBA00048988"/>
    </source>
</evidence>
<organism evidence="17 18">
    <name type="scientific">Lentilactobacillus curieae</name>
    <dbReference type="NCBI Taxonomy" id="1138822"/>
    <lineage>
        <taxon>Bacteria</taxon>
        <taxon>Bacillati</taxon>
        <taxon>Bacillota</taxon>
        <taxon>Bacilli</taxon>
        <taxon>Lactobacillales</taxon>
        <taxon>Lactobacillaceae</taxon>
        <taxon>Lentilactobacillus</taxon>
    </lineage>
</organism>
<name>A0A1S6QI13_9LACO</name>
<dbReference type="Gene3D" id="3.90.320.10">
    <property type="match status" value="1"/>
</dbReference>
<dbReference type="EMBL" id="CP018906">
    <property type="protein sequence ID" value="AQW21253.1"/>
    <property type="molecule type" value="Genomic_DNA"/>
</dbReference>
<dbReference type="KEGG" id="lcu:PL11_004585"/>
<dbReference type="HAMAP" id="MF_01451">
    <property type="entry name" value="AddA"/>
    <property type="match status" value="1"/>
</dbReference>
<comment type="similarity">
    <text evidence="13">Belongs to the helicase family. AddA subfamily.</text>
</comment>
<comment type="subunit">
    <text evidence="13">Heterodimer of AddA and AddB/RexB.</text>
</comment>
<dbReference type="GO" id="GO:0016887">
    <property type="term" value="F:ATP hydrolysis activity"/>
    <property type="evidence" value="ECO:0007669"/>
    <property type="project" value="RHEA"/>
</dbReference>
<dbReference type="InterPro" id="IPR038726">
    <property type="entry name" value="PDDEXK_AddAB-type"/>
</dbReference>
<evidence type="ECO:0000256" key="11">
    <source>
        <dbReference type="ARBA" id="ARBA00034617"/>
    </source>
</evidence>
<dbReference type="PANTHER" id="PTHR11070">
    <property type="entry name" value="UVRD / RECB / PCRA DNA HELICASE FAMILY MEMBER"/>
    <property type="match status" value="1"/>
</dbReference>
<dbReference type="InterPro" id="IPR014152">
    <property type="entry name" value="AddA"/>
</dbReference>
<evidence type="ECO:0000256" key="4">
    <source>
        <dbReference type="ARBA" id="ARBA00022801"/>
    </source>
</evidence>
<evidence type="ECO:0000256" key="14">
    <source>
        <dbReference type="PROSITE-ProRule" id="PRU00560"/>
    </source>
</evidence>
<keyword evidence="18" id="KW-1185">Reference proteome</keyword>
<dbReference type="GO" id="GO:0005829">
    <property type="term" value="C:cytosol"/>
    <property type="evidence" value="ECO:0007669"/>
    <property type="project" value="TreeGrafter"/>
</dbReference>
<dbReference type="eggNOG" id="COG1074">
    <property type="taxonomic scope" value="Bacteria"/>
</dbReference>
<feature type="binding site" evidence="14">
    <location>
        <begin position="23"/>
        <end position="30"/>
    </location>
    <ligand>
        <name>ATP</name>
        <dbReference type="ChEBI" id="CHEBI:30616"/>
    </ligand>
</feature>
<comment type="function">
    <text evidence="13">The heterodimer acts as both an ATP-dependent DNA helicase and an ATP-dependent, dual-direction single-stranded exonuclease. Recognizes the chi site generating a DNA molecule suitable for the initiation of homologous recombination. The AddA nuclease domain is required for chi fragment generation; this subunit has the helicase and 3' -&gt; 5' nuclease activities.</text>
</comment>
<dbReference type="PROSITE" id="PS51217">
    <property type="entry name" value="UVRD_HELICASE_CTER"/>
    <property type="match status" value="1"/>
</dbReference>
<feature type="domain" description="UvrD-like helicase C-terminal" evidence="16">
    <location>
        <begin position="501"/>
        <end position="799"/>
    </location>
</feature>
<comment type="catalytic activity">
    <reaction evidence="12 13">
        <text>ATP + H2O = ADP + phosphate + H(+)</text>
        <dbReference type="Rhea" id="RHEA:13065"/>
        <dbReference type="ChEBI" id="CHEBI:15377"/>
        <dbReference type="ChEBI" id="CHEBI:15378"/>
        <dbReference type="ChEBI" id="CHEBI:30616"/>
        <dbReference type="ChEBI" id="CHEBI:43474"/>
        <dbReference type="ChEBI" id="CHEBI:456216"/>
        <dbReference type="EC" id="5.6.2.4"/>
    </reaction>
</comment>
<keyword evidence="10 13" id="KW-0413">Isomerase</keyword>
<dbReference type="InterPro" id="IPR011604">
    <property type="entry name" value="PDDEXK-like_dom_sf"/>
</dbReference>
<keyword evidence="6 13" id="KW-0269">Exonuclease</keyword>
<comment type="catalytic activity">
    <reaction evidence="11 13">
        <text>Couples ATP hydrolysis with the unwinding of duplex DNA by translocating in the 3'-5' direction.</text>
        <dbReference type="EC" id="5.6.2.4"/>
    </reaction>
</comment>
<evidence type="ECO:0000256" key="10">
    <source>
        <dbReference type="ARBA" id="ARBA00023235"/>
    </source>
</evidence>
<dbReference type="InterPro" id="IPR014016">
    <property type="entry name" value="UvrD-like_ATP-bd"/>
</dbReference>
<dbReference type="OrthoDB" id="9810135at2"/>
<keyword evidence="9 13" id="KW-0234">DNA repair</keyword>
<dbReference type="GO" id="GO:0005524">
    <property type="term" value="F:ATP binding"/>
    <property type="evidence" value="ECO:0007669"/>
    <property type="project" value="UniProtKB-UniRule"/>
</dbReference>
<keyword evidence="7 13" id="KW-0067">ATP-binding</keyword>
<gene>
    <name evidence="13" type="primary">addA</name>
    <name evidence="17" type="ORF">PL11_004585</name>
</gene>
<keyword evidence="5 13" id="KW-0347">Helicase</keyword>
<keyword evidence="8 13" id="KW-0238">DNA-binding</keyword>
<dbReference type="InterPro" id="IPR014017">
    <property type="entry name" value="DNA_helicase_UvrD-like_C"/>
</dbReference>
<evidence type="ECO:0000256" key="2">
    <source>
        <dbReference type="ARBA" id="ARBA00022741"/>
    </source>
</evidence>
<accession>A0A1S6QI13</accession>
<keyword evidence="2 13" id="KW-0547">Nucleotide-binding</keyword>